<feature type="compositionally biased region" description="Basic and acidic residues" evidence="1">
    <location>
        <begin position="22"/>
        <end position="40"/>
    </location>
</feature>
<feature type="compositionally biased region" description="Polar residues" evidence="1">
    <location>
        <begin position="41"/>
        <end position="51"/>
    </location>
</feature>
<accession>A0A3N6PDG8</accession>
<dbReference type="EMBL" id="RCBY01000350">
    <property type="protein sequence ID" value="RQH23227.1"/>
    <property type="molecule type" value="Genomic_DNA"/>
</dbReference>
<keyword evidence="2" id="KW-1133">Transmembrane helix</keyword>
<reference evidence="3 4" key="1">
    <citation type="journal article" date="2018" name="ACS Chem. Biol.">
        <title>Ketoreductase domain dysfunction expands chemodiversity: malyngamide biosynthesis in the cyanobacterium Okeania hirsuta.</title>
        <authorList>
            <person name="Moss N.A."/>
            <person name="Leao T."/>
            <person name="Rankin M."/>
            <person name="McCullough T.M."/>
            <person name="Qu P."/>
            <person name="Korobeynikov A."/>
            <person name="Smith J.L."/>
            <person name="Gerwick L."/>
            <person name="Gerwick W.H."/>
        </authorList>
    </citation>
    <scope>NUCLEOTIDE SEQUENCE [LARGE SCALE GENOMIC DNA]</scope>
    <source>
        <strain evidence="3 4">PAB10Feb10-1</strain>
    </source>
</reference>
<dbReference type="AlphaFoldDB" id="A0A3N6PDG8"/>
<keyword evidence="4" id="KW-1185">Reference proteome</keyword>
<gene>
    <name evidence="3" type="ORF">D5R40_30605</name>
</gene>
<keyword evidence="2" id="KW-0812">Transmembrane</keyword>
<dbReference type="RefSeq" id="WP_124146595.1">
    <property type="nucleotide sequence ID" value="NZ_CAWOKI010000178.1"/>
</dbReference>
<evidence type="ECO:0000256" key="2">
    <source>
        <dbReference type="SAM" id="Phobius"/>
    </source>
</evidence>
<sequence>MQNTSLLAHAPSFHVPNQTNDSKPEVKNEVEDNSVNEKPETQIQKISSPEMENQVEEKQIEIKPKTVVEEKVVNSVELAQTNNFIPHPGEIVFLLLLTTPFLLFSMKRYIFSQIK</sequence>
<proteinExistence type="predicted"/>
<organism evidence="3 4">
    <name type="scientific">Okeania hirsuta</name>
    <dbReference type="NCBI Taxonomy" id="1458930"/>
    <lineage>
        <taxon>Bacteria</taxon>
        <taxon>Bacillati</taxon>
        <taxon>Cyanobacteriota</taxon>
        <taxon>Cyanophyceae</taxon>
        <taxon>Oscillatoriophycideae</taxon>
        <taxon>Oscillatoriales</taxon>
        <taxon>Microcoleaceae</taxon>
        <taxon>Okeania</taxon>
    </lineage>
</organism>
<feature type="transmembrane region" description="Helical" evidence="2">
    <location>
        <begin position="91"/>
        <end position="110"/>
    </location>
</feature>
<evidence type="ECO:0000313" key="4">
    <source>
        <dbReference type="Proteomes" id="UP000269154"/>
    </source>
</evidence>
<feature type="region of interest" description="Disordered" evidence="1">
    <location>
        <begin position="1"/>
        <end position="58"/>
    </location>
</feature>
<protein>
    <submittedName>
        <fullName evidence="3">Uncharacterized protein</fullName>
    </submittedName>
</protein>
<dbReference type="OrthoDB" id="464890at2"/>
<evidence type="ECO:0000256" key="1">
    <source>
        <dbReference type="SAM" id="MobiDB-lite"/>
    </source>
</evidence>
<keyword evidence="2" id="KW-0472">Membrane</keyword>
<evidence type="ECO:0000313" key="3">
    <source>
        <dbReference type="EMBL" id="RQH23227.1"/>
    </source>
</evidence>
<dbReference type="Proteomes" id="UP000269154">
    <property type="component" value="Unassembled WGS sequence"/>
</dbReference>
<name>A0A3N6PDG8_9CYAN</name>
<comment type="caution">
    <text evidence="3">The sequence shown here is derived from an EMBL/GenBank/DDBJ whole genome shotgun (WGS) entry which is preliminary data.</text>
</comment>